<dbReference type="HOGENOM" id="CLU_131403_2_0_5"/>
<organism evidence="1 2">
    <name type="scientific">Brucella intermedia LMG 3301</name>
    <dbReference type="NCBI Taxonomy" id="641118"/>
    <lineage>
        <taxon>Bacteria</taxon>
        <taxon>Pseudomonadati</taxon>
        <taxon>Pseudomonadota</taxon>
        <taxon>Alphaproteobacteria</taxon>
        <taxon>Hyphomicrobiales</taxon>
        <taxon>Brucellaceae</taxon>
        <taxon>Brucella/Ochrobactrum group</taxon>
        <taxon>Brucella</taxon>
    </lineage>
</organism>
<dbReference type="AlphaFoldDB" id="C4WG48"/>
<gene>
    <name evidence="1" type="ORF">OINT_1001782</name>
</gene>
<dbReference type="SUPFAM" id="SSF46689">
    <property type="entry name" value="Homeodomain-like"/>
    <property type="match status" value="1"/>
</dbReference>
<dbReference type="EMBL" id="ACQA01000001">
    <property type="protein sequence ID" value="EEQ96355.1"/>
    <property type="molecule type" value="Genomic_DNA"/>
</dbReference>
<dbReference type="GeneID" id="57307751"/>
<dbReference type="Proteomes" id="UP000004386">
    <property type="component" value="Unassembled WGS sequence"/>
</dbReference>
<dbReference type="RefSeq" id="WP_006467439.1">
    <property type="nucleotide sequence ID" value="NZ_ACQA01000001.1"/>
</dbReference>
<evidence type="ECO:0000313" key="2">
    <source>
        <dbReference type="Proteomes" id="UP000004386"/>
    </source>
</evidence>
<accession>C4WG48</accession>
<evidence type="ECO:0000313" key="1">
    <source>
        <dbReference type="EMBL" id="EEQ96355.1"/>
    </source>
</evidence>
<reference evidence="1 2" key="1">
    <citation type="submission" date="2009-05" db="EMBL/GenBank/DDBJ databases">
        <authorList>
            <person name="Setubal J.C."/>
            <person name="Boyle S."/>
            <person name="Crasta O.R."/>
            <person name="Gillespie J.J."/>
            <person name="Kenyon R.W."/>
            <person name="Lu J."/>
            <person name="Mane S."/>
            <person name="Nagrani S."/>
            <person name="Shallom J.M."/>
            <person name="Shallom S."/>
            <person name="Shukla M."/>
            <person name="Snyder E.E."/>
            <person name="Sobral B.W."/>
            <person name="Wattam A.R."/>
            <person name="Will R."/>
            <person name="Williams K."/>
            <person name="Yoo H."/>
            <person name="Munk C."/>
            <person name="Tapia R."/>
            <person name="Green L."/>
            <person name="Rogers Y."/>
            <person name="Detter J.C."/>
            <person name="Bruce D."/>
            <person name="Brettin T.S."/>
            <person name="Tsolis R."/>
        </authorList>
    </citation>
    <scope>NUCLEOTIDE SEQUENCE [LARGE SCALE GENOMIC DNA]</scope>
    <source>
        <strain evidence="1 2">LMG 3301</strain>
    </source>
</reference>
<dbReference type="InterPro" id="IPR009057">
    <property type="entry name" value="Homeodomain-like_sf"/>
</dbReference>
<sequence>MTRTSLPEVLAEIAQVAGTEAAWAIVRAQGGITVYLPSQPKEGHWLVELVGQEAAEKICAHFCVGNSGVRLTIPMGKYATSRERLVKALEAGMTAPQAALAAGMHERSAYRARKRIRKQKQGSLF</sequence>
<protein>
    <submittedName>
        <fullName evidence="1">Uncharacterized protein</fullName>
    </submittedName>
</protein>
<comment type="caution">
    <text evidence="1">The sequence shown here is derived from an EMBL/GenBank/DDBJ whole genome shotgun (WGS) entry which is preliminary data.</text>
</comment>
<name>C4WG48_9HYPH</name>
<proteinExistence type="predicted"/>